<dbReference type="Proteomes" id="UP000032434">
    <property type="component" value="Chromosome 1"/>
</dbReference>
<feature type="transmembrane region" description="Helical" evidence="5">
    <location>
        <begin position="57"/>
        <end position="77"/>
    </location>
</feature>
<evidence type="ECO:0000256" key="5">
    <source>
        <dbReference type="SAM" id="Phobius"/>
    </source>
</evidence>
<evidence type="ECO:0000256" key="4">
    <source>
        <dbReference type="ARBA" id="ARBA00023136"/>
    </source>
</evidence>
<gene>
    <name evidence="6" type="primary">lrgB</name>
    <name evidence="6" type="ORF">Aocu_03750</name>
</gene>
<keyword evidence="7" id="KW-1185">Reference proteome</keyword>
<dbReference type="RefSeq" id="WP_045748997.1">
    <property type="nucleotide sequence ID" value="NZ_FUZK01000006.1"/>
</dbReference>
<dbReference type="Pfam" id="PF04172">
    <property type="entry name" value="LrgB"/>
    <property type="match status" value="1"/>
</dbReference>
<feature type="transmembrane region" description="Helical" evidence="5">
    <location>
        <begin position="144"/>
        <end position="165"/>
    </location>
</feature>
<accession>A0A061A9B7</accession>
<organism evidence="6 7">
    <name type="scientific">Acholeplasma oculi</name>
    <dbReference type="NCBI Taxonomy" id="35623"/>
    <lineage>
        <taxon>Bacteria</taxon>
        <taxon>Bacillati</taxon>
        <taxon>Mycoplasmatota</taxon>
        <taxon>Mollicutes</taxon>
        <taxon>Acholeplasmatales</taxon>
        <taxon>Acholeplasmataceae</taxon>
        <taxon>Acholeplasma</taxon>
    </lineage>
</organism>
<sequence>MIHILWTIPLTIFIYGIIFILQKKFKQTWLNPLLTTSLILIAFLLLTGINYDTYKEGSQLITFFIGPATVSLALPLYEKMDLFKKHWKLILITIFIGVVVHAITIGLIVVIMKSDTTMLATFIPKSVTTAIAIDISSSLGGIKYLTVTIVVLTGVFGVLIAPPIFKLFKINDPIARGLSLGASAHAVGTSKAIEYGSVEASMSTLALIFTGLMTVLLSPVIYKIIELLIT</sequence>
<comment type="subcellular location">
    <subcellularLocation>
        <location evidence="1">Membrane</location>
        <topology evidence="1">Multi-pass membrane protein</topology>
    </subcellularLocation>
</comment>
<dbReference type="HOGENOM" id="CLU_082099_2_0_14"/>
<keyword evidence="4 5" id="KW-0472">Membrane</keyword>
<feature type="transmembrane region" description="Helical" evidence="5">
    <location>
        <begin position="89"/>
        <end position="112"/>
    </location>
</feature>
<dbReference type="FunCoup" id="A0A061A9B7">
    <property type="interactions" value="17"/>
</dbReference>
<dbReference type="GO" id="GO:0016020">
    <property type="term" value="C:membrane"/>
    <property type="evidence" value="ECO:0007669"/>
    <property type="project" value="UniProtKB-SubCell"/>
</dbReference>
<reference evidence="7" key="1">
    <citation type="submission" date="2014-05" db="EMBL/GenBank/DDBJ databases">
        <authorList>
            <person name="Kube M."/>
        </authorList>
    </citation>
    <scope>NUCLEOTIDE SEQUENCE [LARGE SCALE GENOMIC DNA]</scope>
</reference>
<dbReference type="PANTHER" id="PTHR30249:SF0">
    <property type="entry name" value="PLASTIDAL GLYCOLATE_GLYCERATE TRANSLOCATOR 1, CHLOROPLASTIC"/>
    <property type="match status" value="1"/>
</dbReference>
<evidence type="ECO:0000313" key="6">
    <source>
        <dbReference type="EMBL" id="CDR30448.1"/>
    </source>
</evidence>
<name>A0A061A9B7_9MOLU</name>
<dbReference type="PANTHER" id="PTHR30249">
    <property type="entry name" value="PUTATIVE SEROTONIN TRANSPORTER"/>
    <property type="match status" value="1"/>
</dbReference>
<dbReference type="KEGG" id="aoc:Aocu_03750"/>
<feature type="transmembrane region" description="Helical" evidence="5">
    <location>
        <begin position="6"/>
        <end position="22"/>
    </location>
</feature>
<dbReference type="STRING" id="35623.Aocu_03750"/>
<dbReference type="InterPro" id="IPR007300">
    <property type="entry name" value="CidB/LrgB"/>
</dbReference>
<feature type="transmembrane region" description="Helical" evidence="5">
    <location>
        <begin position="205"/>
        <end position="225"/>
    </location>
</feature>
<evidence type="ECO:0000313" key="7">
    <source>
        <dbReference type="Proteomes" id="UP000032434"/>
    </source>
</evidence>
<keyword evidence="3 5" id="KW-1133">Transmembrane helix</keyword>
<feature type="transmembrane region" description="Helical" evidence="5">
    <location>
        <begin position="29"/>
        <end position="51"/>
    </location>
</feature>
<keyword evidence="2 5" id="KW-0812">Transmembrane</keyword>
<evidence type="ECO:0000256" key="3">
    <source>
        <dbReference type="ARBA" id="ARBA00022989"/>
    </source>
</evidence>
<proteinExistence type="predicted"/>
<dbReference type="AlphaFoldDB" id="A0A061A9B7"/>
<dbReference type="InParanoid" id="A0A061A9B7"/>
<protein>
    <submittedName>
        <fullName evidence="6">LrgA-associated membrane protein LrgB</fullName>
    </submittedName>
</protein>
<evidence type="ECO:0000256" key="2">
    <source>
        <dbReference type="ARBA" id="ARBA00022692"/>
    </source>
</evidence>
<dbReference type="PATRIC" id="fig|35623.3.peg.375"/>
<evidence type="ECO:0000256" key="1">
    <source>
        <dbReference type="ARBA" id="ARBA00004141"/>
    </source>
</evidence>
<dbReference type="EMBL" id="LK028559">
    <property type="protein sequence ID" value="CDR30448.1"/>
    <property type="molecule type" value="Genomic_DNA"/>
</dbReference>
<dbReference type="OrthoDB" id="9811701at2"/>